<feature type="compositionally biased region" description="Low complexity" evidence="1">
    <location>
        <begin position="331"/>
        <end position="362"/>
    </location>
</feature>
<dbReference type="OrthoDB" id="2668396at2759"/>
<evidence type="ECO:0000313" key="3">
    <source>
        <dbReference type="Proteomes" id="UP000559256"/>
    </source>
</evidence>
<reference evidence="2 3" key="1">
    <citation type="journal article" date="2020" name="ISME J.">
        <title>Uncovering the hidden diversity of litter-decomposition mechanisms in mushroom-forming fungi.</title>
        <authorList>
            <person name="Floudas D."/>
            <person name="Bentzer J."/>
            <person name="Ahren D."/>
            <person name="Johansson T."/>
            <person name="Persson P."/>
            <person name="Tunlid A."/>
        </authorList>
    </citation>
    <scope>NUCLEOTIDE SEQUENCE [LARGE SCALE GENOMIC DNA]</scope>
    <source>
        <strain evidence="2 3">CBS 291.85</strain>
    </source>
</reference>
<dbReference type="EMBL" id="JAACJM010000418">
    <property type="protein sequence ID" value="KAF5320042.1"/>
    <property type="molecule type" value="Genomic_DNA"/>
</dbReference>
<feature type="region of interest" description="Disordered" evidence="1">
    <location>
        <begin position="291"/>
        <end position="310"/>
    </location>
</feature>
<dbReference type="AlphaFoldDB" id="A0A8H5BB86"/>
<sequence length="445" mass="46853">MSSTAVLSTLDLNTPSNKLFLTGAPRLSAQRRDRRPFRPQQPLSGPVYTPSSRFTFNPFDDADTDEVSPPSPYTHYYYYDPATNSPALAFATPNSDLKQQQQRPLQPACNITNTITSATNTSVNLNLNPSLHHPSAPSRTSLSRSPSPPSPNSFPSFYPPSYPHSPSPSTMSLVDNQSQSRVANRSPSPPSPTRRRAGAMSLGPAGGSTGNDYSRVRSYSATSVSSPYAQPQPHPSSKGFTPLSVGPTPATPRLANRTLNHQHQPSPYSHSYSSYQNNNTNVVIKKPIGRGYPTASRGVQQGQGQSQGQAILVSSGRTNPPAVIERPGSAPPALLTTPTAHSTATTTLSSSAPTLTSSKPAANRSQPKSQSSIYTLLSRPLPASSRDTIAGIVASMLLSRGDTPSVGRPRRSSALGGMGGCGGNATSGAGAGYVKSGLSRVVFVE</sequence>
<feature type="compositionally biased region" description="Polar residues" evidence="1">
    <location>
        <begin position="173"/>
        <end position="183"/>
    </location>
</feature>
<feature type="compositionally biased region" description="Low complexity" evidence="1">
    <location>
        <begin position="298"/>
        <end position="309"/>
    </location>
</feature>
<name>A0A8H5BB86_9AGAR</name>
<feature type="region of interest" description="Disordered" evidence="1">
    <location>
        <begin position="317"/>
        <end position="372"/>
    </location>
</feature>
<dbReference type="Proteomes" id="UP000559256">
    <property type="component" value="Unassembled WGS sequence"/>
</dbReference>
<feature type="region of interest" description="Disordered" evidence="1">
    <location>
        <begin position="122"/>
        <end position="255"/>
    </location>
</feature>
<protein>
    <submittedName>
        <fullName evidence="2">Uncharacterized protein</fullName>
    </submittedName>
</protein>
<keyword evidence="3" id="KW-1185">Reference proteome</keyword>
<comment type="caution">
    <text evidence="2">The sequence shown here is derived from an EMBL/GenBank/DDBJ whole genome shotgun (WGS) entry which is preliminary data.</text>
</comment>
<feature type="region of interest" description="Disordered" evidence="1">
    <location>
        <begin position="23"/>
        <end position="52"/>
    </location>
</feature>
<evidence type="ECO:0000256" key="1">
    <source>
        <dbReference type="SAM" id="MobiDB-lite"/>
    </source>
</evidence>
<proteinExistence type="predicted"/>
<organism evidence="2 3">
    <name type="scientific">Tetrapyrgos nigripes</name>
    <dbReference type="NCBI Taxonomy" id="182062"/>
    <lineage>
        <taxon>Eukaryota</taxon>
        <taxon>Fungi</taxon>
        <taxon>Dikarya</taxon>
        <taxon>Basidiomycota</taxon>
        <taxon>Agaricomycotina</taxon>
        <taxon>Agaricomycetes</taxon>
        <taxon>Agaricomycetidae</taxon>
        <taxon>Agaricales</taxon>
        <taxon>Marasmiineae</taxon>
        <taxon>Marasmiaceae</taxon>
        <taxon>Tetrapyrgos</taxon>
    </lineage>
</organism>
<accession>A0A8H5BB86</accession>
<feature type="compositionally biased region" description="Low complexity" evidence="1">
    <location>
        <begin position="134"/>
        <end position="145"/>
    </location>
</feature>
<evidence type="ECO:0000313" key="2">
    <source>
        <dbReference type="EMBL" id="KAF5320042.1"/>
    </source>
</evidence>
<feature type="compositionally biased region" description="Polar residues" evidence="1">
    <location>
        <begin position="217"/>
        <end position="229"/>
    </location>
</feature>
<feature type="compositionally biased region" description="Polar residues" evidence="1">
    <location>
        <begin position="363"/>
        <end position="372"/>
    </location>
</feature>
<gene>
    <name evidence="2" type="ORF">D9758_018931</name>
</gene>
<feature type="compositionally biased region" description="Pro residues" evidence="1">
    <location>
        <begin position="146"/>
        <end position="166"/>
    </location>
</feature>